<dbReference type="PANTHER" id="PTHR14363:SF17">
    <property type="entry name" value="HEPARANASE-LIKE PROTEIN 3"/>
    <property type="match status" value="1"/>
</dbReference>
<organism evidence="3 4">
    <name type="scientific">Castilleja foliolosa</name>
    <dbReference type="NCBI Taxonomy" id="1961234"/>
    <lineage>
        <taxon>Eukaryota</taxon>
        <taxon>Viridiplantae</taxon>
        <taxon>Streptophyta</taxon>
        <taxon>Embryophyta</taxon>
        <taxon>Tracheophyta</taxon>
        <taxon>Spermatophyta</taxon>
        <taxon>Magnoliopsida</taxon>
        <taxon>eudicotyledons</taxon>
        <taxon>Gunneridae</taxon>
        <taxon>Pentapetalae</taxon>
        <taxon>asterids</taxon>
        <taxon>lamiids</taxon>
        <taxon>Lamiales</taxon>
        <taxon>Orobanchaceae</taxon>
        <taxon>Pedicularideae</taxon>
        <taxon>Castillejinae</taxon>
        <taxon>Castilleja</taxon>
    </lineage>
</organism>
<evidence type="ECO:0008006" key="5">
    <source>
        <dbReference type="Google" id="ProtNLM"/>
    </source>
</evidence>
<protein>
    <recommendedName>
        <fullName evidence="5">Heparanase-like protein 3</fullName>
    </recommendedName>
</protein>
<evidence type="ECO:0000313" key="4">
    <source>
        <dbReference type="Proteomes" id="UP001632038"/>
    </source>
</evidence>
<keyword evidence="2" id="KW-0732">Signal</keyword>
<reference evidence="4" key="1">
    <citation type="journal article" date="2024" name="IScience">
        <title>Strigolactones Initiate the Formation of Haustorium-like Structures in Castilleja.</title>
        <authorList>
            <person name="Buerger M."/>
            <person name="Peterson D."/>
            <person name="Chory J."/>
        </authorList>
    </citation>
    <scope>NUCLEOTIDE SEQUENCE [LARGE SCALE GENOMIC DNA]</scope>
</reference>
<dbReference type="InterPro" id="IPR005199">
    <property type="entry name" value="Glyco_hydro_79"/>
</dbReference>
<accession>A0ABD3C361</accession>
<proteinExistence type="inferred from homology"/>
<feature type="signal peptide" evidence="2">
    <location>
        <begin position="1"/>
        <end position="28"/>
    </location>
</feature>
<evidence type="ECO:0000256" key="2">
    <source>
        <dbReference type="SAM" id="SignalP"/>
    </source>
</evidence>
<keyword evidence="4" id="KW-1185">Reference proteome</keyword>
<comment type="similarity">
    <text evidence="1">Belongs to the glycosyl hydrolase 79 family.</text>
</comment>
<sequence length="462" mass="50704">MVYLAMQKRLCILVCVMVCFSFICDVKANTTVKGTVSINGKRAIAVTDENFICATLDWWPSDKCDYGACSWGNSSLLNLDLKNVILLNAIKGALITFGLNALNGKTIRRNDSATGPWDTRNAASLIRYTVDKGYNVYGWELGNELGGRPIGVGVAPNVYASDTNALHTLIREIYEGANNNNNNSKNKPLILAPGGIFESDWFKRYIAKTKGVLDVITHHVYSLGSGVDEGLIDRIFNASVLDEGANDYKSLRNILKKSATSTVAWISEAGGVYNSGQDGVTNAFAFSFWYLDQLGIASVYDTKAYCRQSLVGGNYGLLNTTTFVPNPDYYSALLWHHLMGKYVLSTKFRGTKSVRAYAHCAKQTQGITILLINLDGNTTVKVKLDDDRLFGGKDREEYHLSPMDGNIQSRTVLLNGKALIVDSFGAIPAMEPVRVSFSRPINVRPRSIVFVHIPGVDTPACM</sequence>
<feature type="chain" id="PRO_5044846800" description="Heparanase-like protein 3" evidence="2">
    <location>
        <begin position="29"/>
        <end position="462"/>
    </location>
</feature>
<name>A0ABD3C361_9LAMI</name>
<evidence type="ECO:0000256" key="1">
    <source>
        <dbReference type="ARBA" id="ARBA00009800"/>
    </source>
</evidence>
<evidence type="ECO:0000313" key="3">
    <source>
        <dbReference type="EMBL" id="KAL3624218.1"/>
    </source>
</evidence>
<dbReference type="InterPro" id="IPR017853">
    <property type="entry name" value="GH"/>
</dbReference>
<dbReference type="AlphaFoldDB" id="A0ABD3C361"/>
<dbReference type="Pfam" id="PF03662">
    <property type="entry name" value="Glyco_hydro_79n"/>
    <property type="match status" value="2"/>
</dbReference>
<gene>
    <name evidence="3" type="ORF">CASFOL_033034</name>
</gene>
<dbReference type="EMBL" id="JAVIJP010000054">
    <property type="protein sequence ID" value="KAL3624218.1"/>
    <property type="molecule type" value="Genomic_DNA"/>
</dbReference>
<dbReference type="SUPFAM" id="SSF51445">
    <property type="entry name" value="(Trans)glycosidases"/>
    <property type="match status" value="1"/>
</dbReference>
<dbReference type="Proteomes" id="UP001632038">
    <property type="component" value="Unassembled WGS sequence"/>
</dbReference>
<comment type="caution">
    <text evidence="3">The sequence shown here is derived from an EMBL/GenBank/DDBJ whole genome shotgun (WGS) entry which is preliminary data.</text>
</comment>
<dbReference type="PANTHER" id="PTHR14363">
    <property type="entry name" value="HEPARANASE-RELATED"/>
    <property type="match status" value="1"/>
</dbReference>
<dbReference type="Gene3D" id="3.20.20.80">
    <property type="entry name" value="Glycosidases"/>
    <property type="match status" value="1"/>
</dbReference>